<evidence type="ECO:0000256" key="3">
    <source>
        <dbReference type="PIRSR" id="PIRSR639383-2"/>
    </source>
</evidence>
<dbReference type="GO" id="GO:0016787">
    <property type="term" value="F:hydrolase activity"/>
    <property type="evidence" value="ECO:0007669"/>
    <property type="project" value="UniProtKB-KW"/>
</dbReference>
<evidence type="ECO:0000256" key="4">
    <source>
        <dbReference type="PROSITE-ProRule" id="PRU00464"/>
    </source>
</evidence>
<dbReference type="EMBL" id="QHJQ01000006">
    <property type="protein sequence ID" value="PXA03929.1"/>
    <property type="molecule type" value="Genomic_DNA"/>
</dbReference>
<dbReference type="AlphaFoldDB" id="A0A317ZJI3"/>
<sequence>MERLHAYWRMPYILAPRDPEDCGNPFTKITETGDDKKEYILYRGRKNFIVMNRYPYNAGHLLVLPYREVGQLDELSTEERHELMDLIVKAQQILSRALQPDGFNTGFNFGKAAGAGIPCHLHCHVVPRWHGDTNFMPVIGNTRVLPDSMDAMWERLNDCVEA</sequence>
<dbReference type="GO" id="GO:0000166">
    <property type="term" value="F:nucleotide binding"/>
    <property type="evidence" value="ECO:0007669"/>
    <property type="project" value="UniProtKB-KW"/>
</dbReference>
<dbReference type="PANTHER" id="PTHR42997:SF1">
    <property type="entry name" value="AP-4-A PHOSPHORYLASE"/>
    <property type="match status" value="1"/>
</dbReference>
<gene>
    <name evidence="6" type="ORF">DDZ13_09835</name>
</gene>
<proteinExistence type="predicted"/>
<protein>
    <submittedName>
        <fullName evidence="6">HIT family hydrolase</fullName>
    </submittedName>
</protein>
<dbReference type="InterPro" id="IPR011146">
    <property type="entry name" value="HIT-like"/>
</dbReference>
<dbReference type="Gene3D" id="3.30.428.10">
    <property type="entry name" value="HIT-like"/>
    <property type="match status" value="1"/>
</dbReference>
<feature type="domain" description="HIT" evidence="5">
    <location>
        <begin position="25"/>
        <end position="135"/>
    </location>
</feature>
<accession>A0A317ZJI3</accession>
<keyword evidence="1" id="KW-0547">Nucleotide-binding</keyword>
<name>A0A317ZJI3_9BACT</name>
<evidence type="ECO:0000259" key="5">
    <source>
        <dbReference type="PROSITE" id="PS51084"/>
    </source>
</evidence>
<dbReference type="InterPro" id="IPR039383">
    <property type="entry name" value="FHIT"/>
</dbReference>
<dbReference type="OrthoDB" id="9784774at2"/>
<dbReference type="InParanoid" id="A0A317ZJI3"/>
<comment type="caution">
    <text evidence="6">The sequence shown here is derived from an EMBL/GenBank/DDBJ whole genome shotgun (WGS) entry which is preliminary data.</text>
</comment>
<dbReference type="InterPro" id="IPR052908">
    <property type="entry name" value="AP-4-A_phosphorylase"/>
</dbReference>
<dbReference type="Pfam" id="PF01230">
    <property type="entry name" value="HIT"/>
    <property type="match status" value="1"/>
</dbReference>
<organism evidence="6 7">
    <name type="scientific">Coraliomargarita sinensis</name>
    <dbReference type="NCBI Taxonomy" id="2174842"/>
    <lineage>
        <taxon>Bacteria</taxon>
        <taxon>Pseudomonadati</taxon>
        <taxon>Verrucomicrobiota</taxon>
        <taxon>Opitutia</taxon>
        <taxon>Puniceicoccales</taxon>
        <taxon>Coraliomargaritaceae</taxon>
        <taxon>Coraliomargarita</taxon>
    </lineage>
</organism>
<evidence type="ECO:0000256" key="2">
    <source>
        <dbReference type="PIRSR" id="PIRSR639383-1"/>
    </source>
</evidence>
<evidence type="ECO:0000313" key="7">
    <source>
        <dbReference type="Proteomes" id="UP000247099"/>
    </source>
</evidence>
<feature type="binding site" evidence="3">
    <location>
        <position position="52"/>
    </location>
    <ligand>
        <name>substrate</name>
    </ligand>
</feature>
<dbReference type="Proteomes" id="UP000247099">
    <property type="component" value="Unassembled WGS sequence"/>
</dbReference>
<dbReference type="SUPFAM" id="SSF54197">
    <property type="entry name" value="HIT-like"/>
    <property type="match status" value="1"/>
</dbReference>
<evidence type="ECO:0000256" key="1">
    <source>
        <dbReference type="ARBA" id="ARBA00022741"/>
    </source>
</evidence>
<feature type="short sequence motif" description="Histidine triad motif" evidence="4">
    <location>
        <begin position="120"/>
        <end position="124"/>
    </location>
</feature>
<dbReference type="InterPro" id="IPR036265">
    <property type="entry name" value="HIT-like_sf"/>
</dbReference>
<dbReference type="PANTHER" id="PTHR42997">
    <property type="entry name" value="HIT FAMILY HYDROLASE"/>
    <property type="match status" value="1"/>
</dbReference>
<feature type="binding site" evidence="3">
    <location>
        <position position="124"/>
    </location>
    <ligand>
        <name>substrate</name>
    </ligand>
</feature>
<keyword evidence="6" id="KW-0378">Hydrolase</keyword>
<dbReference type="CDD" id="cd01275">
    <property type="entry name" value="FHIT"/>
    <property type="match status" value="1"/>
</dbReference>
<evidence type="ECO:0000313" key="6">
    <source>
        <dbReference type="EMBL" id="PXA03929.1"/>
    </source>
</evidence>
<keyword evidence="7" id="KW-1185">Reference proteome</keyword>
<reference evidence="6 7" key="1">
    <citation type="submission" date="2018-05" db="EMBL/GenBank/DDBJ databases">
        <title>Coraliomargarita sinensis sp. nov., isolated from a marine solar saltern.</title>
        <authorList>
            <person name="Zhou L.Y."/>
        </authorList>
    </citation>
    <scope>NUCLEOTIDE SEQUENCE [LARGE SCALE GENOMIC DNA]</scope>
    <source>
        <strain evidence="6 7">WN38</strain>
    </source>
</reference>
<feature type="active site" description="Tele-AMP-histidine intermediate" evidence="2">
    <location>
        <position position="122"/>
    </location>
</feature>
<dbReference type="PROSITE" id="PS51084">
    <property type="entry name" value="HIT_2"/>
    <property type="match status" value="1"/>
</dbReference>